<name>A0A8B8EVR5_CRAVI</name>
<organism evidence="6 7">
    <name type="scientific">Crassostrea virginica</name>
    <name type="common">Eastern oyster</name>
    <dbReference type="NCBI Taxonomy" id="6565"/>
    <lineage>
        <taxon>Eukaryota</taxon>
        <taxon>Metazoa</taxon>
        <taxon>Spiralia</taxon>
        <taxon>Lophotrochozoa</taxon>
        <taxon>Mollusca</taxon>
        <taxon>Bivalvia</taxon>
        <taxon>Autobranchia</taxon>
        <taxon>Pteriomorphia</taxon>
        <taxon>Ostreida</taxon>
        <taxon>Ostreoidea</taxon>
        <taxon>Ostreidae</taxon>
        <taxon>Crassostrea</taxon>
    </lineage>
</organism>
<keyword evidence="4" id="KW-0256">Endoplasmic reticulum</keyword>
<dbReference type="KEGG" id="cvn:111137060"/>
<comment type="subunit">
    <text evidence="4">Component of the ER membrane protein complex (EMC).</text>
</comment>
<dbReference type="PANTHER" id="PTHR12760">
    <property type="entry name" value="TETRATRICOPEPTIDE REPEAT PROTEIN"/>
    <property type="match status" value="1"/>
</dbReference>
<dbReference type="FunFam" id="1.25.40.10:FF:000478">
    <property type="entry name" value="GG16802"/>
    <property type="match status" value="1"/>
</dbReference>
<keyword evidence="4" id="KW-0472">Membrane</keyword>
<dbReference type="InterPro" id="IPR039856">
    <property type="entry name" value="EMC2-like"/>
</dbReference>
<comment type="similarity">
    <text evidence="1 4">Belongs to the EMC2 family.</text>
</comment>
<evidence type="ECO:0000256" key="3">
    <source>
        <dbReference type="ARBA" id="ARBA00022803"/>
    </source>
</evidence>
<accession>A0A8B8EVR5</accession>
<feature type="domain" description="EMC2 TPR-like" evidence="5">
    <location>
        <begin position="106"/>
        <end position="215"/>
    </location>
</feature>
<dbReference type="InterPro" id="IPR011990">
    <property type="entry name" value="TPR-like_helical_dom_sf"/>
</dbReference>
<evidence type="ECO:0000256" key="2">
    <source>
        <dbReference type="ARBA" id="ARBA00022737"/>
    </source>
</evidence>
<protein>
    <recommendedName>
        <fullName evidence="4">ER membrane protein complex subunit 2</fullName>
    </recommendedName>
</protein>
<evidence type="ECO:0000313" key="7">
    <source>
        <dbReference type="RefSeq" id="XP_022344012.1"/>
    </source>
</evidence>
<keyword evidence="2" id="KW-0677">Repeat</keyword>
<gene>
    <name evidence="7" type="primary">LOC111137060</name>
</gene>
<dbReference type="GO" id="GO:0072546">
    <property type="term" value="C:EMC complex"/>
    <property type="evidence" value="ECO:0007669"/>
    <property type="project" value="UniProtKB-UniRule"/>
</dbReference>
<dbReference type="SUPFAM" id="SSF48452">
    <property type="entry name" value="TPR-like"/>
    <property type="match status" value="1"/>
</dbReference>
<dbReference type="Pfam" id="PF22890">
    <property type="entry name" value="TPR_EMC2"/>
    <property type="match status" value="1"/>
</dbReference>
<dbReference type="Gene3D" id="1.25.40.10">
    <property type="entry name" value="Tetratricopeptide repeat domain"/>
    <property type="match status" value="1"/>
</dbReference>
<sequence length="313" mass="36368">MTCFPVLAFSSLNGLGTRQFKMAHHTTWEEARNQLRRMREDQVRDGQTVVSLWENVLMTERNKLGDELWTVYEQVCIAALDCQNIDIAETCIELLKSKFPNSLRVKRLLGMKYEAEERFHKAGELYDDIMKEDETNMFARKRRVAILKAQNKTVEAIEELNKYLKQFMTDFEGWMELCDLYLAVQDYTKAAFCMEELIMSNPHNHLYHQKFAEIKYTMGDPDNMAIARTYFAQAIKLNPNSVRSLYGCFLASSNLAASSNRKDKQSNIKYAAWAAQQLKEKYTTVQPEDLTNQTRVLESIERVLESLTDKTSN</sequence>
<dbReference type="InterPro" id="IPR055217">
    <property type="entry name" value="TPR_EMC2"/>
</dbReference>
<keyword evidence="6" id="KW-1185">Reference proteome</keyword>
<keyword evidence="3" id="KW-0802">TPR repeat</keyword>
<evidence type="ECO:0000259" key="5">
    <source>
        <dbReference type="Pfam" id="PF22890"/>
    </source>
</evidence>
<dbReference type="OrthoDB" id="124397at2759"/>
<comment type="function">
    <text evidence="4">Part of the endoplasmic reticulum membrane protein complex (EMC) that enables the energy-independent insertion into endoplasmic reticulum membranes of newly synthesized membrane proteins.</text>
</comment>
<evidence type="ECO:0000256" key="4">
    <source>
        <dbReference type="RuleBase" id="RU367091"/>
    </source>
</evidence>
<evidence type="ECO:0000313" key="6">
    <source>
        <dbReference type="Proteomes" id="UP000694844"/>
    </source>
</evidence>
<comment type="subcellular location">
    <subcellularLocation>
        <location evidence="4">Endoplasmic reticulum membrane</location>
        <topology evidence="4">Peripheral membrane protein</topology>
        <orientation evidence="4">Cytoplasmic side</orientation>
    </subcellularLocation>
</comment>
<dbReference type="AlphaFoldDB" id="A0A8B8EVR5"/>
<reference evidence="7" key="2">
    <citation type="submission" date="2025-08" db="UniProtKB">
        <authorList>
            <consortium name="RefSeq"/>
        </authorList>
    </citation>
    <scope>IDENTIFICATION</scope>
    <source>
        <tissue evidence="7">Whole sample</tissue>
    </source>
</reference>
<proteinExistence type="inferred from homology"/>
<evidence type="ECO:0000256" key="1">
    <source>
        <dbReference type="ARBA" id="ARBA00010361"/>
    </source>
</evidence>
<dbReference type="GeneID" id="111137060"/>
<dbReference type="Proteomes" id="UP000694844">
    <property type="component" value="Chromosome 1"/>
</dbReference>
<dbReference type="RefSeq" id="XP_022344012.1">
    <property type="nucleotide sequence ID" value="XM_022488304.1"/>
</dbReference>
<reference evidence="6" key="1">
    <citation type="submission" date="2024-06" db="UniProtKB">
        <authorList>
            <consortium name="RefSeq"/>
        </authorList>
    </citation>
    <scope>NUCLEOTIDE SEQUENCE [LARGE SCALE GENOMIC DNA]</scope>
</reference>